<keyword evidence="1" id="KW-1133">Transmembrane helix</keyword>
<evidence type="ECO:0008006" key="4">
    <source>
        <dbReference type="Google" id="ProtNLM"/>
    </source>
</evidence>
<dbReference type="Proteomes" id="UP001596024">
    <property type="component" value="Unassembled WGS sequence"/>
</dbReference>
<reference evidence="3" key="1">
    <citation type="journal article" date="2019" name="Int. J. Syst. Evol. Microbiol.">
        <title>The Global Catalogue of Microorganisms (GCM) 10K type strain sequencing project: providing services to taxonomists for standard genome sequencing and annotation.</title>
        <authorList>
            <consortium name="The Broad Institute Genomics Platform"/>
            <consortium name="The Broad Institute Genome Sequencing Center for Infectious Disease"/>
            <person name="Wu L."/>
            <person name="Ma J."/>
        </authorList>
    </citation>
    <scope>NUCLEOTIDE SEQUENCE [LARGE SCALE GENOMIC DNA]</scope>
    <source>
        <strain evidence="3">CCUG 62981</strain>
    </source>
</reference>
<dbReference type="Pfam" id="PF22564">
    <property type="entry name" value="HAAS"/>
    <property type="match status" value="1"/>
</dbReference>
<evidence type="ECO:0000313" key="2">
    <source>
        <dbReference type="EMBL" id="MFC4724586.1"/>
    </source>
</evidence>
<feature type="transmembrane region" description="Helical" evidence="1">
    <location>
        <begin position="141"/>
        <end position="162"/>
    </location>
</feature>
<sequence length="186" mass="19655">MMAKLEHEISAYTGALHAALRALPHAERADIVQEARTHLEASAQAGRLAVTLAAFGPPDAYARQFLDGQGMHAVADERDIWTAAGNVLGSMFMALLAVMFVTVAVIDMLVPAFGIWVNPASGAVYFGHAGMTTRAQELAGVWLPVGALLAASATALLSYASARAAWREVRRYLKASAAPLPVSGQR</sequence>
<keyword evidence="1" id="KW-0472">Membrane</keyword>
<keyword evidence="3" id="KW-1185">Reference proteome</keyword>
<protein>
    <recommendedName>
        <fullName evidence="4">DUF1700 domain-containing protein</fullName>
    </recommendedName>
</protein>
<organism evidence="2 3">
    <name type="scientific">Glycocaulis abyssi</name>
    <dbReference type="NCBI Taxonomy" id="1433403"/>
    <lineage>
        <taxon>Bacteria</taxon>
        <taxon>Pseudomonadati</taxon>
        <taxon>Pseudomonadota</taxon>
        <taxon>Alphaproteobacteria</taxon>
        <taxon>Maricaulales</taxon>
        <taxon>Maricaulaceae</taxon>
        <taxon>Glycocaulis</taxon>
    </lineage>
</organism>
<dbReference type="RefSeq" id="WP_371393735.1">
    <property type="nucleotide sequence ID" value="NZ_CP163421.1"/>
</dbReference>
<proteinExistence type="predicted"/>
<dbReference type="EMBL" id="JBHSGQ010000002">
    <property type="protein sequence ID" value="MFC4724586.1"/>
    <property type="molecule type" value="Genomic_DNA"/>
</dbReference>
<gene>
    <name evidence="2" type="ORF">ACFPB0_04715</name>
</gene>
<keyword evidence="1" id="KW-0812">Transmembrane</keyword>
<evidence type="ECO:0000313" key="3">
    <source>
        <dbReference type="Proteomes" id="UP001596024"/>
    </source>
</evidence>
<accession>A0ABV9NBC1</accession>
<evidence type="ECO:0000256" key="1">
    <source>
        <dbReference type="SAM" id="Phobius"/>
    </source>
</evidence>
<name>A0ABV9NBC1_9PROT</name>
<feature type="transmembrane region" description="Helical" evidence="1">
    <location>
        <begin position="92"/>
        <end position="117"/>
    </location>
</feature>
<comment type="caution">
    <text evidence="2">The sequence shown here is derived from an EMBL/GenBank/DDBJ whole genome shotgun (WGS) entry which is preliminary data.</text>
</comment>